<accession>A0AAF0EVX3</accession>
<gene>
    <name evidence="2" type="ORF">MCUN1_002395</name>
</gene>
<sequence>MMFASAVRREQVPSSRPVSREQRMQRLAQGAGASGAAAPGDPHAKLKRAGRAIDEWSASRSEKTLWQSWTSISPRTRIAFGLCAAAFSVAGLYVSDWLEQEYPAGTPRKDGPKLFSISVVDRAPTAQQS</sequence>
<dbReference type="Proteomes" id="UP001219933">
    <property type="component" value="Chromosome 3"/>
</dbReference>
<feature type="region of interest" description="Disordered" evidence="1">
    <location>
        <begin position="1"/>
        <end position="50"/>
    </location>
</feature>
<keyword evidence="3" id="KW-1185">Reference proteome</keyword>
<dbReference type="EMBL" id="CP119879">
    <property type="protein sequence ID" value="WFD35539.1"/>
    <property type="molecule type" value="Genomic_DNA"/>
</dbReference>
<dbReference type="AlphaFoldDB" id="A0AAF0EVX3"/>
<organism evidence="2 3">
    <name type="scientific">Malassezia cuniculi</name>
    <dbReference type="NCBI Taxonomy" id="948313"/>
    <lineage>
        <taxon>Eukaryota</taxon>
        <taxon>Fungi</taxon>
        <taxon>Dikarya</taxon>
        <taxon>Basidiomycota</taxon>
        <taxon>Ustilaginomycotina</taxon>
        <taxon>Malasseziomycetes</taxon>
        <taxon>Malasseziales</taxon>
        <taxon>Malasseziaceae</taxon>
        <taxon>Malassezia</taxon>
    </lineage>
</organism>
<proteinExistence type="predicted"/>
<evidence type="ECO:0000313" key="3">
    <source>
        <dbReference type="Proteomes" id="UP001219933"/>
    </source>
</evidence>
<evidence type="ECO:0000256" key="1">
    <source>
        <dbReference type="SAM" id="MobiDB-lite"/>
    </source>
</evidence>
<protein>
    <submittedName>
        <fullName evidence="2">Uncharacterized protein</fullName>
    </submittedName>
</protein>
<reference evidence="2" key="1">
    <citation type="submission" date="2023-03" db="EMBL/GenBank/DDBJ databases">
        <title>Mating type loci evolution in Malassezia.</title>
        <authorList>
            <person name="Coelho M.A."/>
        </authorList>
    </citation>
    <scope>NUCLEOTIDE SEQUENCE</scope>
    <source>
        <strain evidence="2">CBS 11721</strain>
    </source>
</reference>
<name>A0AAF0EVX3_9BASI</name>
<feature type="compositionally biased region" description="Low complexity" evidence="1">
    <location>
        <begin position="28"/>
        <end position="40"/>
    </location>
</feature>
<evidence type="ECO:0000313" key="2">
    <source>
        <dbReference type="EMBL" id="WFD35539.1"/>
    </source>
</evidence>